<keyword evidence="2" id="KW-1185">Reference proteome</keyword>
<sequence length="84" mass="9611">MPQPITRAKCRCQSIEMFAGADQRKIRFTPEYDASVPEDQRYARYTPSGELWLMVTNPAVDFRPGQSYYLDFTPVEETSDGPAD</sequence>
<evidence type="ECO:0000313" key="2">
    <source>
        <dbReference type="Proteomes" id="UP001596137"/>
    </source>
</evidence>
<gene>
    <name evidence="1" type="ORF">ACFP1K_06980</name>
</gene>
<comment type="caution">
    <text evidence="1">The sequence shown here is derived from an EMBL/GenBank/DDBJ whole genome shotgun (WGS) entry which is preliminary data.</text>
</comment>
<name>A0ABW1NDC3_9ACTN</name>
<dbReference type="Proteomes" id="UP001596137">
    <property type="component" value="Unassembled WGS sequence"/>
</dbReference>
<proteinExistence type="predicted"/>
<evidence type="ECO:0008006" key="3">
    <source>
        <dbReference type="Google" id="ProtNLM"/>
    </source>
</evidence>
<dbReference type="EMBL" id="JBHSRF010000007">
    <property type="protein sequence ID" value="MFC6080898.1"/>
    <property type="molecule type" value="Genomic_DNA"/>
</dbReference>
<accession>A0ABW1NDC3</accession>
<protein>
    <recommendedName>
        <fullName evidence="3">SbsA Ig-like domain-containing protein</fullName>
    </recommendedName>
</protein>
<dbReference type="RefSeq" id="WP_380748165.1">
    <property type="nucleotide sequence ID" value="NZ_JBHSRF010000007.1"/>
</dbReference>
<organism evidence="1 2">
    <name type="scientific">Sphaerisporangium aureirubrum</name>
    <dbReference type="NCBI Taxonomy" id="1544736"/>
    <lineage>
        <taxon>Bacteria</taxon>
        <taxon>Bacillati</taxon>
        <taxon>Actinomycetota</taxon>
        <taxon>Actinomycetes</taxon>
        <taxon>Streptosporangiales</taxon>
        <taxon>Streptosporangiaceae</taxon>
        <taxon>Sphaerisporangium</taxon>
    </lineage>
</organism>
<evidence type="ECO:0000313" key="1">
    <source>
        <dbReference type="EMBL" id="MFC6080898.1"/>
    </source>
</evidence>
<reference evidence="2" key="1">
    <citation type="journal article" date="2019" name="Int. J. Syst. Evol. Microbiol.">
        <title>The Global Catalogue of Microorganisms (GCM) 10K type strain sequencing project: providing services to taxonomists for standard genome sequencing and annotation.</title>
        <authorList>
            <consortium name="The Broad Institute Genomics Platform"/>
            <consortium name="The Broad Institute Genome Sequencing Center for Infectious Disease"/>
            <person name="Wu L."/>
            <person name="Ma J."/>
        </authorList>
    </citation>
    <scope>NUCLEOTIDE SEQUENCE [LARGE SCALE GENOMIC DNA]</scope>
    <source>
        <strain evidence="2">JCM 30346</strain>
    </source>
</reference>